<sequence>MSTYRCSLIIFLDSFLNILLLDIDFFVLLVFKHKPCNFSFVQSLRINKISLNRSIINSLDHCCTNRSDSTHTLSSLEKPKFNNCRIGRNQYSFIRYNTLNTYKTFKPPKYDKTQNGNLIHIDKTRVESMIPYSQTSLYLFRTIKDFFKGPFTGWYVPPIPVGEKVSYMLRGKEPLQTDEQTEEFLSKIGATDSDDIFEVMAKYREQIKSSPSYVRRYLISSCQEYLRKYFVRVFEEVEDVASRGTDAWREFWKPEKDETGRFTESDSLELTEKDREFASWFSPKLKIEESIMDAKRRQRAFLRIDKNKYIGLVRLTRDPKGRLIRCLKSMVPVMAAGLLPKLGKLSITISSMMACRIIYKGDEKEKSEKNWDPSRYVTPGDLDGSETSKSLVTLALVAGHSALGYLMASVANLGSTLVVDAIYAFFINTQLILSALLYDTSQMSFKEITEIGKKREDDHESKIDLDED</sequence>
<proteinExistence type="predicted"/>
<gene>
    <name evidence="2" type="ORF">TOT_020000391</name>
</gene>
<evidence type="ECO:0000256" key="1">
    <source>
        <dbReference type="SAM" id="Phobius"/>
    </source>
</evidence>
<dbReference type="VEuPathDB" id="PiroplasmaDB:TOT_020000391"/>
<dbReference type="RefSeq" id="XP_009690429.1">
    <property type="nucleotide sequence ID" value="XM_009692134.1"/>
</dbReference>
<keyword evidence="1" id="KW-0472">Membrane</keyword>
<dbReference type="GeneID" id="20714541"/>
<dbReference type="KEGG" id="tot:TOT_020000391"/>
<dbReference type="eggNOG" id="ENOG502QXEC">
    <property type="taxonomic scope" value="Eukaryota"/>
</dbReference>
<accession>J4C841</accession>
<keyword evidence="1" id="KW-0812">Transmembrane</keyword>
<protein>
    <submittedName>
        <fullName evidence="2">Uncharacterized protein</fullName>
    </submittedName>
</protein>
<evidence type="ECO:0000313" key="2">
    <source>
        <dbReference type="EMBL" id="BAM40128.1"/>
    </source>
</evidence>
<keyword evidence="3" id="KW-1185">Reference proteome</keyword>
<evidence type="ECO:0000313" key="3">
    <source>
        <dbReference type="Proteomes" id="UP000003786"/>
    </source>
</evidence>
<dbReference type="OMA" id="TINAFFI"/>
<name>J4C841_THEOR</name>
<dbReference type="OrthoDB" id="361979at2759"/>
<dbReference type="Proteomes" id="UP000003786">
    <property type="component" value="Chromosome 2"/>
</dbReference>
<organism evidence="2 3">
    <name type="scientific">Theileria orientalis strain Shintoku</name>
    <dbReference type="NCBI Taxonomy" id="869250"/>
    <lineage>
        <taxon>Eukaryota</taxon>
        <taxon>Sar</taxon>
        <taxon>Alveolata</taxon>
        <taxon>Apicomplexa</taxon>
        <taxon>Aconoidasida</taxon>
        <taxon>Piroplasmida</taxon>
        <taxon>Theileriidae</taxon>
        <taxon>Theileria</taxon>
    </lineage>
</organism>
<keyword evidence="1" id="KW-1133">Transmembrane helix</keyword>
<feature type="transmembrane region" description="Helical" evidence="1">
    <location>
        <begin position="6"/>
        <end position="31"/>
    </location>
</feature>
<dbReference type="EMBL" id="AP011947">
    <property type="protein sequence ID" value="BAM40128.1"/>
    <property type="molecule type" value="Genomic_DNA"/>
</dbReference>
<reference evidence="2 3" key="1">
    <citation type="journal article" date="2012" name="MBio">
        <title>Comparative genome analysis of three eukaryotic parasites with differing abilities to transform leukocytes reveals key mediators of Theileria-induced leukocyte transformation.</title>
        <authorList>
            <person name="Hayashida K."/>
            <person name="Hara Y."/>
            <person name="Abe T."/>
            <person name="Yamasaki C."/>
            <person name="Toyoda A."/>
            <person name="Kosuge T."/>
            <person name="Suzuki Y."/>
            <person name="Sato Y."/>
            <person name="Kawashima S."/>
            <person name="Katayama T."/>
            <person name="Wakaguri H."/>
            <person name="Inoue N."/>
            <person name="Homma K."/>
            <person name="Tada-Umezaki M."/>
            <person name="Yagi Y."/>
            <person name="Fujii Y."/>
            <person name="Habara T."/>
            <person name="Kanehisa M."/>
            <person name="Watanabe H."/>
            <person name="Ito K."/>
            <person name="Gojobori T."/>
            <person name="Sugawara H."/>
            <person name="Imanishi T."/>
            <person name="Weir W."/>
            <person name="Gardner M."/>
            <person name="Pain A."/>
            <person name="Shiels B."/>
            <person name="Hattori M."/>
            <person name="Nene V."/>
            <person name="Sugimoto C."/>
        </authorList>
    </citation>
    <scope>NUCLEOTIDE SEQUENCE [LARGE SCALE GENOMIC DNA]</scope>
    <source>
        <strain evidence="2 3">Shintoku</strain>
    </source>
</reference>
<dbReference type="AlphaFoldDB" id="J4C841"/>